<gene>
    <name evidence="6" type="ORF">TRIADDRAFT_61518</name>
</gene>
<evidence type="ECO:0000259" key="5">
    <source>
        <dbReference type="Pfam" id="PF01168"/>
    </source>
</evidence>
<evidence type="ECO:0000256" key="4">
    <source>
        <dbReference type="RuleBase" id="RU004514"/>
    </source>
</evidence>
<evidence type="ECO:0000256" key="1">
    <source>
        <dbReference type="ARBA" id="ARBA00022898"/>
    </source>
</evidence>
<dbReference type="STRING" id="10228.B3SB77"/>
<keyword evidence="1 2" id="KW-0663">Pyridoxal phosphate</keyword>
<comment type="similarity">
    <text evidence="2 4">Belongs to the pyridoxal phosphate-binding protein YggS/PROSC family.</text>
</comment>
<reference evidence="6 7" key="1">
    <citation type="journal article" date="2008" name="Nature">
        <title>The Trichoplax genome and the nature of placozoans.</title>
        <authorList>
            <person name="Srivastava M."/>
            <person name="Begovic E."/>
            <person name="Chapman J."/>
            <person name="Putnam N.H."/>
            <person name="Hellsten U."/>
            <person name="Kawashima T."/>
            <person name="Kuo A."/>
            <person name="Mitros T."/>
            <person name="Salamov A."/>
            <person name="Carpenter M.L."/>
            <person name="Signorovitch A.Y."/>
            <person name="Moreno M.A."/>
            <person name="Kamm K."/>
            <person name="Grimwood J."/>
            <person name="Schmutz J."/>
            <person name="Shapiro H."/>
            <person name="Grigoriev I.V."/>
            <person name="Buss L.W."/>
            <person name="Schierwater B."/>
            <person name="Dellaporta S.L."/>
            <person name="Rokhsar D.S."/>
        </authorList>
    </citation>
    <scope>NUCLEOTIDE SEQUENCE [LARGE SCALE GENOMIC DNA]</scope>
    <source>
        <strain evidence="6 7">Grell-BS-1999</strain>
    </source>
</reference>
<sequence length="254" mass="28196">MSIASARRIMIALTEVGRARENILQRIEAAKLRRSAELPNIEPRLVAVSKTKPVNLIIDAFESGQTHFGENYVQELERKANDEELLKATKGQIKWHFIGHLQSNKCKKLAAIPNLDTVETVDSKKLADCLNKAWESAGKLEQLNIMVQVNTSQEENKSGCPPDDCVTIVDHVLKRCKKLNFVGLMTIGQLGRHDADSNPDFRLLSECRKTVSDKMGIPIDALELSMGMSQDFEHAIEMGSTSVRVGSAIFGSRP</sequence>
<dbReference type="GO" id="GO:0030170">
    <property type="term" value="F:pyridoxal phosphate binding"/>
    <property type="evidence" value="ECO:0000318"/>
    <property type="project" value="GO_Central"/>
</dbReference>
<comment type="cofactor">
    <cofactor evidence="3">
        <name>pyridoxal 5'-phosphate</name>
        <dbReference type="ChEBI" id="CHEBI:597326"/>
    </cofactor>
</comment>
<keyword evidence="7" id="KW-1185">Reference proteome</keyword>
<feature type="modified residue" description="N6-(pyridoxal phosphate)lysine" evidence="2 3">
    <location>
        <position position="50"/>
    </location>
</feature>
<dbReference type="GeneID" id="6758656"/>
<dbReference type="HAMAP" id="MF_02087">
    <property type="entry name" value="PLP_homeostasis"/>
    <property type="match status" value="1"/>
</dbReference>
<proteinExistence type="inferred from homology"/>
<dbReference type="EMBL" id="DS985263">
    <property type="protein sequence ID" value="EDV20116.1"/>
    <property type="molecule type" value="Genomic_DNA"/>
</dbReference>
<name>B3SB77_TRIAD</name>
<evidence type="ECO:0000313" key="7">
    <source>
        <dbReference type="Proteomes" id="UP000009022"/>
    </source>
</evidence>
<dbReference type="InParanoid" id="B3SB77"/>
<dbReference type="PANTHER" id="PTHR10146">
    <property type="entry name" value="PROLINE SYNTHETASE CO-TRANSCRIBED BACTERIAL HOMOLOG PROTEIN"/>
    <property type="match status" value="1"/>
</dbReference>
<dbReference type="InterPro" id="IPR029066">
    <property type="entry name" value="PLP-binding_barrel"/>
</dbReference>
<dbReference type="PhylomeDB" id="B3SB77"/>
<dbReference type="Pfam" id="PF01168">
    <property type="entry name" value="Ala_racemase_N"/>
    <property type="match status" value="1"/>
</dbReference>
<comment type="function">
    <text evidence="2">Pyridoxal 5'-phosphate (PLP)-binding protein, which may be involved in intracellular homeostatic regulation of pyridoxal 5'-phosphate (PLP), the active form of vitamin B6.</text>
</comment>
<dbReference type="InterPro" id="IPR011078">
    <property type="entry name" value="PyrdxlP_homeostasis"/>
</dbReference>
<evidence type="ECO:0000313" key="6">
    <source>
        <dbReference type="EMBL" id="EDV20116.1"/>
    </source>
</evidence>
<dbReference type="InterPro" id="IPR001608">
    <property type="entry name" value="Ala_racemase_N"/>
</dbReference>
<dbReference type="eggNOG" id="KOG3157">
    <property type="taxonomic scope" value="Eukaryota"/>
</dbReference>
<evidence type="ECO:0000256" key="2">
    <source>
        <dbReference type="HAMAP-Rule" id="MF_03225"/>
    </source>
</evidence>
<dbReference type="PROSITE" id="PS01211">
    <property type="entry name" value="UPF0001"/>
    <property type="match status" value="1"/>
</dbReference>
<dbReference type="Gene3D" id="3.20.20.10">
    <property type="entry name" value="Alanine racemase"/>
    <property type="match status" value="1"/>
</dbReference>
<dbReference type="PANTHER" id="PTHR10146:SF14">
    <property type="entry name" value="PYRIDOXAL PHOSPHATE HOMEOSTASIS PROTEIN"/>
    <property type="match status" value="1"/>
</dbReference>
<dbReference type="NCBIfam" id="TIGR00044">
    <property type="entry name" value="YggS family pyridoxal phosphate-dependent enzyme"/>
    <property type="match status" value="1"/>
</dbReference>
<dbReference type="OrthoDB" id="10264196at2759"/>
<dbReference type="GO" id="GO:0005737">
    <property type="term" value="C:cytoplasm"/>
    <property type="evidence" value="ECO:0000318"/>
    <property type="project" value="GO_Central"/>
</dbReference>
<dbReference type="GO" id="GO:0042816">
    <property type="term" value="P:vitamin B6 metabolic process"/>
    <property type="evidence" value="ECO:0000318"/>
    <property type="project" value="GO_Central"/>
</dbReference>
<protein>
    <recommendedName>
        <fullName evidence="2">Pyridoxal phosphate homeostasis protein</fullName>
        <shortName evidence="2">PLP homeostasis protein</shortName>
    </recommendedName>
</protein>
<dbReference type="SUPFAM" id="SSF51419">
    <property type="entry name" value="PLP-binding barrel"/>
    <property type="match status" value="1"/>
</dbReference>
<dbReference type="OMA" id="PLEWHMI"/>
<accession>B3SB77</accession>
<feature type="domain" description="Alanine racemase N-terminal" evidence="5">
    <location>
        <begin position="40"/>
        <end position="254"/>
    </location>
</feature>
<dbReference type="HOGENOM" id="CLU_059988_2_1_1"/>
<dbReference type="CDD" id="cd06822">
    <property type="entry name" value="PLPDE_III_YBL036c_euk"/>
    <property type="match status" value="1"/>
</dbReference>
<dbReference type="KEGG" id="tad:TRIADDRAFT_61518"/>
<dbReference type="FunFam" id="3.20.20.10:FF:000007">
    <property type="entry name" value="Pyridoxal phosphate homeostasis protein"/>
    <property type="match status" value="1"/>
</dbReference>
<dbReference type="AlphaFoldDB" id="B3SB77"/>
<dbReference type="FunCoup" id="B3SB77">
    <property type="interactions" value="1677"/>
</dbReference>
<dbReference type="RefSeq" id="XP_002117500.1">
    <property type="nucleotide sequence ID" value="XM_002117464.1"/>
</dbReference>
<dbReference type="Proteomes" id="UP000009022">
    <property type="component" value="Unassembled WGS sequence"/>
</dbReference>
<dbReference type="PIRSF" id="PIRSF004848">
    <property type="entry name" value="YBL036c_PLPDEIII"/>
    <property type="match status" value="1"/>
</dbReference>
<evidence type="ECO:0000256" key="3">
    <source>
        <dbReference type="PIRSR" id="PIRSR004848-1"/>
    </source>
</evidence>
<dbReference type="CTD" id="6758656"/>
<organism evidence="6 7">
    <name type="scientific">Trichoplax adhaerens</name>
    <name type="common">Trichoplax reptans</name>
    <dbReference type="NCBI Taxonomy" id="10228"/>
    <lineage>
        <taxon>Eukaryota</taxon>
        <taxon>Metazoa</taxon>
        <taxon>Placozoa</taxon>
        <taxon>Uniplacotomia</taxon>
        <taxon>Trichoplacea</taxon>
        <taxon>Trichoplacidae</taxon>
        <taxon>Trichoplax</taxon>
    </lineage>
</organism>